<protein>
    <recommendedName>
        <fullName evidence="3">Diaminopimelate decarboxylase</fullName>
    </recommendedName>
</protein>
<accession>A0ABT9NCV3</accession>
<dbReference type="Pfam" id="PF05973">
    <property type="entry name" value="Gp49"/>
    <property type="match status" value="1"/>
</dbReference>
<evidence type="ECO:0000313" key="1">
    <source>
        <dbReference type="EMBL" id="MDP9801554.1"/>
    </source>
</evidence>
<name>A0ABT9NCV3_9ACTO</name>
<sequence length="117" mass="13402">MWEIDVEPVADWLSRLDPSSSVQVIAALELLREHGPSLGRPLVDTISGSRHKNMKELWPGSSGRSKIRLLFIFDPNRRAIILIAGDKSGQWTKWYKTNIPIADDRYDLHLKQLKRGK</sequence>
<dbReference type="InterPro" id="IPR009241">
    <property type="entry name" value="HigB-like"/>
</dbReference>
<keyword evidence="2" id="KW-1185">Reference proteome</keyword>
<evidence type="ECO:0000313" key="2">
    <source>
        <dbReference type="Proteomes" id="UP001235966"/>
    </source>
</evidence>
<dbReference type="EMBL" id="JAUSQW010000001">
    <property type="protein sequence ID" value="MDP9801554.1"/>
    <property type="molecule type" value="Genomic_DNA"/>
</dbReference>
<evidence type="ECO:0008006" key="3">
    <source>
        <dbReference type="Google" id="ProtNLM"/>
    </source>
</evidence>
<proteinExistence type="predicted"/>
<dbReference type="RefSeq" id="WP_278059682.1">
    <property type="nucleotide sequence ID" value="NZ_CP121247.1"/>
</dbReference>
<organism evidence="1 2">
    <name type="scientific">Arcanobacterium wilhelmae</name>
    <dbReference type="NCBI Taxonomy" id="1803177"/>
    <lineage>
        <taxon>Bacteria</taxon>
        <taxon>Bacillati</taxon>
        <taxon>Actinomycetota</taxon>
        <taxon>Actinomycetes</taxon>
        <taxon>Actinomycetales</taxon>
        <taxon>Actinomycetaceae</taxon>
        <taxon>Arcanobacterium</taxon>
    </lineage>
</organism>
<gene>
    <name evidence="1" type="ORF">J2S49_001630</name>
</gene>
<comment type="caution">
    <text evidence="1">The sequence shown here is derived from an EMBL/GenBank/DDBJ whole genome shotgun (WGS) entry which is preliminary data.</text>
</comment>
<reference evidence="1 2" key="1">
    <citation type="submission" date="2023-07" db="EMBL/GenBank/DDBJ databases">
        <title>Sequencing the genomes of 1000 actinobacteria strains.</title>
        <authorList>
            <person name="Klenk H.-P."/>
        </authorList>
    </citation>
    <scope>NUCLEOTIDE SEQUENCE [LARGE SCALE GENOMIC DNA]</scope>
    <source>
        <strain evidence="1 2">DSM 102162</strain>
    </source>
</reference>
<dbReference type="Proteomes" id="UP001235966">
    <property type="component" value="Unassembled WGS sequence"/>
</dbReference>